<comment type="similarity">
    <text evidence="2">Belongs to the glycosyltransferase 2 family.</text>
</comment>
<feature type="domain" description="Glycosyltransferase 2-like" evidence="5">
    <location>
        <begin position="19"/>
        <end position="107"/>
    </location>
</feature>
<proteinExistence type="inferred from homology"/>
<gene>
    <name evidence="6" type="ORF">NCTC11535_01438</name>
</gene>
<comment type="pathway">
    <text evidence="1">Cell wall biogenesis; cell wall polysaccharide biosynthesis.</text>
</comment>
<dbReference type="EMBL" id="UAPQ01000008">
    <property type="protein sequence ID" value="SPT53757.1"/>
    <property type="molecule type" value="Genomic_DNA"/>
</dbReference>
<evidence type="ECO:0000313" key="6">
    <source>
        <dbReference type="EMBL" id="SPT53757.1"/>
    </source>
</evidence>
<keyword evidence="3" id="KW-0328">Glycosyltransferase</keyword>
<evidence type="ECO:0000256" key="4">
    <source>
        <dbReference type="ARBA" id="ARBA00022679"/>
    </source>
</evidence>
<name>A0ABY1VQS9_9ACTO</name>
<keyword evidence="4 6" id="KW-0808">Transferase</keyword>
<dbReference type="Pfam" id="PF00535">
    <property type="entry name" value="Glycos_transf_2"/>
    <property type="match status" value="1"/>
</dbReference>
<reference evidence="6 7" key="1">
    <citation type="submission" date="2018-06" db="EMBL/GenBank/DDBJ databases">
        <authorList>
            <consortium name="Pathogen Informatics"/>
            <person name="Doyle S."/>
        </authorList>
    </citation>
    <scope>NUCLEOTIDE SEQUENCE [LARGE SCALE GENOMIC DNA]</scope>
    <source>
        <strain evidence="6 7">NCTC11535</strain>
    </source>
</reference>
<comment type="caution">
    <text evidence="6">The sequence shown here is derived from an EMBL/GenBank/DDBJ whole genome shotgun (WGS) entry which is preliminary data.</text>
</comment>
<dbReference type="RefSeq" id="WP_111836709.1">
    <property type="nucleotide sequence ID" value="NZ_UAPQ01000008.1"/>
</dbReference>
<evidence type="ECO:0000256" key="1">
    <source>
        <dbReference type="ARBA" id="ARBA00004776"/>
    </source>
</evidence>
<dbReference type="PANTHER" id="PTHR43179:SF12">
    <property type="entry name" value="GALACTOFURANOSYLTRANSFERASE GLFT2"/>
    <property type="match status" value="1"/>
</dbReference>
<accession>A0ABY1VQS9</accession>
<evidence type="ECO:0000313" key="7">
    <source>
        <dbReference type="Proteomes" id="UP000250006"/>
    </source>
</evidence>
<dbReference type="GO" id="GO:0016740">
    <property type="term" value="F:transferase activity"/>
    <property type="evidence" value="ECO:0007669"/>
    <property type="project" value="UniProtKB-KW"/>
</dbReference>
<evidence type="ECO:0000256" key="3">
    <source>
        <dbReference type="ARBA" id="ARBA00022676"/>
    </source>
</evidence>
<evidence type="ECO:0000259" key="5">
    <source>
        <dbReference type="Pfam" id="PF00535"/>
    </source>
</evidence>
<dbReference type="PANTHER" id="PTHR43179">
    <property type="entry name" value="RHAMNOSYLTRANSFERASE WBBL"/>
    <property type="match status" value="1"/>
</dbReference>
<dbReference type="InterPro" id="IPR001173">
    <property type="entry name" value="Glyco_trans_2-like"/>
</dbReference>
<dbReference type="Proteomes" id="UP000250006">
    <property type="component" value="Unassembled WGS sequence"/>
</dbReference>
<keyword evidence="7" id="KW-1185">Reference proteome</keyword>
<evidence type="ECO:0000256" key="2">
    <source>
        <dbReference type="ARBA" id="ARBA00006739"/>
    </source>
</evidence>
<organism evidence="6 7">
    <name type="scientific">Actinomyces bovis</name>
    <dbReference type="NCBI Taxonomy" id="1658"/>
    <lineage>
        <taxon>Bacteria</taxon>
        <taxon>Bacillati</taxon>
        <taxon>Actinomycetota</taxon>
        <taxon>Actinomycetes</taxon>
        <taxon>Actinomycetales</taxon>
        <taxon>Actinomycetaceae</taxon>
        <taxon>Actinomyces</taxon>
    </lineage>
</organism>
<dbReference type="InterPro" id="IPR029044">
    <property type="entry name" value="Nucleotide-diphossugar_trans"/>
</dbReference>
<sequence>MLAGCVTVAYSILHYLDSDVTIQCVEAIRDVNGEADYWIVVVDNGSKNGSCDSLRLKYADEHRVIIIETQENLGFAAGNNVGYRYAKEQLKANLILVMNNDVLVEPSVSAASLCDIVGSCPYALVGPRIADLSGRPQNPLRMTPLSNLGVVKAVFKNVCWLGASRIPLVGKWVLDKRDLRISRRQVIDHGAVTGKDYKDVVLHGACIIYTQLWIVNESVAFVPGTFMYAEEDILFDYARAAGYKTGMLSSLGVCHLEDRATRSARPNREERFRFTTKEQTRSLIRLLAFRVRGRWPV</sequence>
<dbReference type="Gene3D" id="3.90.550.10">
    <property type="entry name" value="Spore Coat Polysaccharide Biosynthesis Protein SpsA, Chain A"/>
    <property type="match status" value="1"/>
</dbReference>
<dbReference type="SUPFAM" id="SSF53448">
    <property type="entry name" value="Nucleotide-diphospho-sugar transferases"/>
    <property type="match status" value="1"/>
</dbReference>
<protein>
    <submittedName>
        <fullName evidence="6">Glycosyl transferase family 2</fullName>
    </submittedName>
</protein>